<keyword evidence="2" id="KW-1185">Reference proteome</keyword>
<dbReference type="Proteomes" id="UP000324222">
    <property type="component" value="Unassembled WGS sequence"/>
</dbReference>
<evidence type="ECO:0000313" key="2">
    <source>
        <dbReference type="Proteomes" id="UP000324222"/>
    </source>
</evidence>
<name>A0A5B7CZA4_PORTR</name>
<reference evidence="1 2" key="1">
    <citation type="submission" date="2019-05" db="EMBL/GenBank/DDBJ databases">
        <title>Another draft genome of Portunus trituberculatus and its Hox gene families provides insights of decapod evolution.</title>
        <authorList>
            <person name="Jeong J.-H."/>
            <person name="Song I."/>
            <person name="Kim S."/>
            <person name="Choi T."/>
            <person name="Kim D."/>
            <person name="Ryu S."/>
            <person name="Kim W."/>
        </authorList>
    </citation>
    <scope>NUCLEOTIDE SEQUENCE [LARGE SCALE GENOMIC DNA]</scope>
    <source>
        <tissue evidence="1">Muscle</tissue>
    </source>
</reference>
<dbReference type="EMBL" id="VSRR010000337">
    <property type="protein sequence ID" value="MPC14231.1"/>
    <property type="molecule type" value="Genomic_DNA"/>
</dbReference>
<gene>
    <name evidence="1" type="ORF">E2C01_006991</name>
</gene>
<dbReference type="AlphaFoldDB" id="A0A5B7CZA4"/>
<comment type="caution">
    <text evidence="1">The sequence shown here is derived from an EMBL/GenBank/DDBJ whole genome shotgun (WGS) entry which is preliminary data.</text>
</comment>
<organism evidence="1 2">
    <name type="scientific">Portunus trituberculatus</name>
    <name type="common">Swimming crab</name>
    <name type="synonym">Neptunus trituberculatus</name>
    <dbReference type="NCBI Taxonomy" id="210409"/>
    <lineage>
        <taxon>Eukaryota</taxon>
        <taxon>Metazoa</taxon>
        <taxon>Ecdysozoa</taxon>
        <taxon>Arthropoda</taxon>
        <taxon>Crustacea</taxon>
        <taxon>Multicrustacea</taxon>
        <taxon>Malacostraca</taxon>
        <taxon>Eumalacostraca</taxon>
        <taxon>Eucarida</taxon>
        <taxon>Decapoda</taxon>
        <taxon>Pleocyemata</taxon>
        <taxon>Brachyura</taxon>
        <taxon>Eubrachyura</taxon>
        <taxon>Portunoidea</taxon>
        <taxon>Portunidae</taxon>
        <taxon>Portuninae</taxon>
        <taxon>Portunus</taxon>
    </lineage>
</organism>
<accession>A0A5B7CZA4</accession>
<proteinExistence type="predicted"/>
<sequence length="66" mass="7224">MPSPQTLQFQDSQTKPCLEAPIGRLLHHGFHRAGARGREGGGSALAPLASSHVVQRRKPECLRRNI</sequence>
<protein>
    <submittedName>
        <fullName evidence="1">Uncharacterized protein</fullName>
    </submittedName>
</protein>
<evidence type="ECO:0000313" key="1">
    <source>
        <dbReference type="EMBL" id="MPC14231.1"/>
    </source>
</evidence>